<keyword evidence="2" id="KW-1185">Reference proteome</keyword>
<evidence type="ECO:0000313" key="1">
    <source>
        <dbReference type="EMBL" id="TXC72298.1"/>
    </source>
</evidence>
<comment type="caution">
    <text evidence="1">The sequence shown here is derived from an EMBL/GenBank/DDBJ whole genome shotgun (WGS) entry which is preliminary data.</text>
</comment>
<gene>
    <name evidence="1" type="ORF">FSB78_16110</name>
</gene>
<reference evidence="1 2" key="1">
    <citation type="journal article" date="2013" name="Antonie Van Leeuwenhoek">
        <title>Sphingomonas ginsenosidivorax sp. nov., with the ability to transform ginsenosides.</title>
        <authorList>
            <person name="Jin X.F."/>
            <person name="Kim J.K."/>
            <person name="Liu Q.M."/>
            <person name="Kang M.S."/>
            <person name="He D."/>
            <person name="Jin F.X."/>
            <person name="Kim S.C."/>
            <person name="Im W.T."/>
        </authorList>
    </citation>
    <scope>NUCLEOTIDE SEQUENCE [LARGE SCALE GENOMIC DNA]</scope>
    <source>
        <strain evidence="1 2">KHI67</strain>
    </source>
</reference>
<dbReference type="OrthoDB" id="7449482at2"/>
<organism evidence="1 2">
    <name type="scientific">Sphingomonas ginsenosidivorax</name>
    <dbReference type="NCBI Taxonomy" id="862135"/>
    <lineage>
        <taxon>Bacteria</taxon>
        <taxon>Pseudomonadati</taxon>
        <taxon>Pseudomonadota</taxon>
        <taxon>Alphaproteobacteria</taxon>
        <taxon>Sphingomonadales</taxon>
        <taxon>Sphingomonadaceae</taxon>
        <taxon>Sphingomonas</taxon>
    </lineage>
</organism>
<dbReference type="AlphaFoldDB" id="A0A5C6ULI8"/>
<sequence>MANSRNSGTLDVDGVTYDWQLEREPQLSDDEGWKGMAISLLAKDSKREALLEFPAPKRLLKGLQRGRLQIDDATITRGIRAALLAGWEPFSRGRPVVFTVDADGN</sequence>
<proteinExistence type="predicted"/>
<dbReference type="EMBL" id="VOQR01000001">
    <property type="protein sequence ID" value="TXC72298.1"/>
    <property type="molecule type" value="Genomic_DNA"/>
</dbReference>
<evidence type="ECO:0000313" key="2">
    <source>
        <dbReference type="Proteomes" id="UP000321250"/>
    </source>
</evidence>
<dbReference type="Proteomes" id="UP000321250">
    <property type="component" value="Unassembled WGS sequence"/>
</dbReference>
<protein>
    <submittedName>
        <fullName evidence="1">Uncharacterized protein</fullName>
    </submittedName>
</protein>
<dbReference type="RefSeq" id="WP_147083573.1">
    <property type="nucleotide sequence ID" value="NZ_VOQR01000001.1"/>
</dbReference>
<name>A0A5C6ULI8_9SPHN</name>
<accession>A0A5C6ULI8</accession>